<protein>
    <submittedName>
        <fullName evidence="1">Uncharacterized protein</fullName>
    </submittedName>
</protein>
<evidence type="ECO:0000313" key="2">
    <source>
        <dbReference type="Proteomes" id="UP000291191"/>
    </source>
</evidence>
<keyword evidence="2" id="KW-1185">Reference proteome</keyword>
<sequence length="150" mass="16871">MKFIVDYNDYCGLKCVIYRKDEYSLGTTPWVNGIDFDIALNSLTLTVIDSIVVQLSGFCALSNAQRMTDVPPINKKGLLKVVDSESYIGGTGSFRIHNMDMPIYLNSQTGWLCIGYPQKVGIAVEFIDDCIFVIGKKQEFISLWIHPTFI</sequence>
<dbReference type="RefSeq" id="WP_130070453.1">
    <property type="nucleotide sequence ID" value="NZ_RCXO01000076.1"/>
</dbReference>
<dbReference type="AlphaFoldDB" id="A0A4V1YSS7"/>
<evidence type="ECO:0000313" key="1">
    <source>
        <dbReference type="EMBL" id="RYT70620.1"/>
    </source>
</evidence>
<gene>
    <name evidence="1" type="ORF">EAJ06_23910</name>
</gene>
<proteinExistence type="predicted"/>
<dbReference type="OrthoDB" id="1050316at2"/>
<dbReference type="EMBL" id="RCXO01000076">
    <property type="protein sequence ID" value="RYT70620.1"/>
    <property type="molecule type" value="Genomic_DNA"/>
</dbReference>
<comment type="caution">
    <text evidence="1">The sequence shown here is derived from an EMBL/GenBank/DDBJ whole genome shotgun (WGS) entry which is preliminary data.</text>
</comment>
<reference evidence="1 2" key="1">
    <citation type="journal article" date="2019" name="Science, e1252229">
        <title>Invertible promoters mediate bacterial phase variation, antibiotic resistance, and host adaptation in the gut.</title>
        <authorList>
            <person name="Jiang X."/>
            <person name="Hall A.B."/>
            <person name="Arthur T.D."/>
            <person name="Plichta D.R."/>
            <person name="Covington C.T."/>
            <person name="Poyet M."/>
            <person name="Crothers J."/>
            <person name="Moses P.L."/>
            <person name="Tolonen A.C."/>
            <person name="Vlamakis H."/>
            <person name="Alm E.J."/>
            <person name="Xavier R.J."/>
        </authorList>
    </citation>
    <scope>NUCLEOTIDE SEQUENCE [LARGE SCALE GENOMIC DNA]</scope>
    <source>
        <strain evidence="2">bf_0095</strain>
    </source>
</reference>
<accession>A0A4V1YSS7</accession>
<organism evidence="1 2">
    <name type="scientific">Bacteroides intestinalis</name>
    <dbReference type="NCBI Taxonomy" id="329854"/>
    <lineage>
        <taxon>Bacteria</taxon>
        <taxon>Pseudomonadati</taxon>
        <taxon>Bacteroidota</taxon>
        <taxon>Bacteroidia</taxon>
        <taxon>Bacteroidales</taxon>
        <taxon>Bacteroidaceae</taxon>
        <taxon>Bacteroides</taxon>
    </lineage>
</organism>
<name>A0A4V1YSS7_9BACE</name>
<dbReference type="Proteomes" id="UP000291191">
    <property type="component" value="Unassembled WGS sequence"/>
</dbReference>